<name>A0A1H2GN95_9ACTN</name>
<reference evidence="2" key="1">
    <citation type="submission" date="2016-10" db="EMBL/GenBank/DDBJ databases">
        <authorList>
            <person name="Varghese N."/>
            <person name="Submissions S."/>
        </authorList>
    </citation>
    <scope>NUCLEOTIDE SEQUENCE [LARGE SCALE GENOMIC DNA]</scope>
    <source>
        <strain evidence="2">DSM 45079</strain>
    </source>
</reference>
<accession>A0A1H2GN95</accession>
<dbReference type="EMBL" id="LT629791">
    <property type="protein sequence ID" value="SDU21156.1"/>
    <property type="molecule type" value="Genomic_DNA"/>
</dbReference>
<dbReference type="RefSeq" id="WP_157524182.1">
    <property type="nucleotide sequence ID" value="NZ_KQ061219.1"/>
</dbReference>
<organism evidence="1 2">
    <name type="scientific">Jiangella alkaliphila</name>
    <dbReference type="NCBI Taxonomy" id="419479"/>
    <lineage>
        <taxon>Bacteria</taxon>
        <taxon>Bacillati</taxon>
        <taxon>Actinomycetota</taxon>
        <taxon>Actinomycetes</taxon>
        <taxon>Jiangellales</taxon>
        <taxon>Jiangellaceae</taxon>
        <taxon>Jiangella</taxon>
    </lineage>
</organism>
<evidence type="ECO:0000313" key="1">
    <source>
        <dbReference type="EMBL" id="SDU21156.1"/>
    </source>
</evidence>
<dbReference type="Proteomes" id="UP000182977">
    <property type="component" value="Chromosome I"/>
</dbReference>
<dbReference type="AlphaFoldDB" id="A0A1H2GN95"/>
<gene>
    <name evidence="1" type="ORF">SAMN04488563_0594</name>
</gene>
<dbReference type="STRING" id="419479.SAMN04488563_0594"/>
<evidence type="ECO:0000313" key="2">
    <source>
        <dbReference type="Proteomes" id="UP000182977"/>
    </source>
</evidence>
<dbReference type="OrthoDB" id="9800461at2"/>
<keyword evidence="2" id="KW-1185">Reference proteome</keyword>
<sequence>MSTKTVAETLLVMPGRSVWVSHPDRQSLLDPLPAGVRVVDGPADAGVAVVFTGAAN</sequence>
<proteinExistence type="predicted"/>
<protein>
    <submittedName>
        <fullName evidence="1">Uncharacterized protein</fullName>
    </submittedName>
</protein>